<feature type="binding site" evidence="4">
    <location>
        <position position="139"/>
    </location>
    <ligand>
        <name>Zn(2+)</name>
        <dbReference type="ChEBI" id="CHEBI:29105"/>
    </ligand>
</feature>
<gene>
    <name evidence="6" type="ORF">QQX09_05720</name>
</gene>
<feature type="active site" description="Proton acceptor" evidence="4">
    <location>
        <position position="107"/>
    </location>
</feature>
<dbReference type="Gene3D" id="3.30.1600.10">
    <property type="entry name" value="SIR2/SIRT2 'Small Domain"/>
    <property type="match status" value="1"/>
</dbReference>
<proteinExistence type="predicted"/>
<accession>A0ABT8G887</accession>
<keyword evidence="3" id="KW-0520">NAD</keyword>
<dbReference type="Proteomes" id="UP001172728">
    <property type="component" value="Unassembled WGS sequence"/>
</dbReference>
<keyword evidence="7" id="KW-1185">Reference proteome</keyword>
<feature type="binding site" evidence="4">
    <location>
        <position position="142"/>
    </location>
    <ligand>
        <name>Zn(2+)</name>
        <dbReference type="ChEBI" id="CHEBI:29105"/>
    </ligand>
</feature>
<protein>
    <recommendedName>
        <fullName evidence="1">protein acetyllysine N-acetyltransferase</fullName>
        <ecNumber evidence="1">2.3.1.286</ecNumber>
    </recommendedName>
</protein>
<evidence type="ECO:0000256" key="1">
    <source>
        <dbReference type="ARBA" id="ARBA00012928"/>
    </source>
</evidence>
<dbReference type="RefSeq" id="WP_301131794.1">
    <property type="nucleotide sequence ID" value="NZ_JAUHPW010000003.1"/>
</dbReference>
<dbReference type="InterPro" id="IPR026590">
    <property type="entry name" value="Ssirtuin_cat_dom"/>
</dbReference>
<keyword evidence="4" id="KW-0862">Zinc</keyword>
<keyword evidence="2" id="KW-0808">Transferase</keyword>
<organism evidence="6 7">
    <name type="scientific">Demequina litoralis</name>
    <dbReference type="NCBI Taxonomy" id="3051660"/>
    <lineage>
        <taxon>Bacteria</taxon>
        <taxon>Bacillati</taxon>
        <taxon>Actinomycetota</taxon>
        <taxon>Actinomycetes</taxon>
        <taxon>Micrococcales</taxon>
        <taxon>Demequinaceae</taxon>
        <taxon>Demequina</taxon>
    </lineage>
</organism>
<dbReference type="PANTHER" id="PTHR11085:SF4">
    <property type="entry name" value="NAD-DEPENDENT PROTEIN DEACYLASE"/>
    <property type="match status" value="1"/>
</dbReference>
<evidence type="ECO:0000256" key="4">
    <source>
        <dbReference type="PROSITE-ProRule" id="PRU00236"/>
    </source>
</evidence>
<name>A0ABT8G887_9MICO</name>
<sequence>MITVLTGAGLSTGAGIPDFRGPDGVWTRHPERARLLEIDVFLGDREARIEGWRDWAAHAAWSARPSPAHRALARLVEAGLARDILTQNIDGLQQAAGTPDDAVVEMHGSLATTSCVGCEWGCETREVIAMLDVDPDPRCPYCGGVLKPDVVYFGEALSDADLDRASRASRGCDVFVAIGTTLQVYPVAMYAGSALQAGAELVIVNASPTAYDRDAHRVVREPIEEAVPALVEEWLAG</sequence>
<dbReference type="Gene3D" id="3.40.50.1220">
    <property type="entry name" value="TPP-binding domain"/>
    <property type="match status" value="1"/>
</dbReference>
<reference evidence="6" key="1">
    <citation type="submission" date="2023-06" db="EMBL/GenBank/DDBJ databases">
        <title>Sysu t00192.</title>
        <authorList>
            <person name="Gao L."/>
            <person name="Fang B.-Z."/>
            <person name="Li W.-J."/>
        </authorList>
    </citation>
    <scope>NUCLEOTIDE SEQUENCE</scope>
    <source>
        <strain evidence="6">SYSU T00192</strain>
    </source>
</reference>
<evidence type="ECO:0000313" key="7">
    <source>
        <dbReference type="Proteomes" id="UP001172728"/>
    </source>
</evidence>
<dbReference type="InterPro" id="IPR003000">
    <property type="entry name" value="Sirtuin"/>
</dbReference>
<dbReference type="InterPro" id="IPR029035">
    <property type="entry name" value="DHS-like_NAD/FAD-binding_dom"/>
</dbReference>
<evidence type="ECO:0000313" key="6">
    <source>
        <dbReference type="EMBL" id="MDN4475355.1"/>
    </source>
</evidence>
<dbReference type="Pfam" id="PF02146">
    <property type="entry name" value="SIR2"/>
    <property type="match status" value="1"/>
</dbReference>
<dbReference type="PROSITE" id="PS50305">
    <property type="entry name" value="SIRTUIN"/>
    <property type="match status" value="1"/>
</dbReference>
<dbReference type="CDD" id="cd01407">
    <property type="entry name" value="SIR2-fam"/>
    <property type="match status" value="1"/>
</dbReference>
<evidence type="ECO:0000259" key="5">
    <source>
        <dbReference type="PROSITE" id="PS50305"/>
    </source>
</evidence>
<feature type="domain" description="Deacetylase sirtuin-type" evidence="5">
    <location>
        <begin position="1"/>
        <end position="237"/>
    </location>
</feature>
<dbReference type="SUPFAM" id="SSF52467">
    <property type="entry name" value="DHS-like NAD/FAD-binding domain"/>
    <property type="match status" value="1"/>
</dbReference>
<dbReference type="InterPro" id="IPR050134">
    <property type="entry name" value="NAD-dep_sirtuin_deacylases"/>
</dbReference>
<dbReference type="EC" id="2.3.1.286" evidence="1"/>
<evidence type="ECO:0000256" key="3">
    <source>
        <dbReference type="ARBA" id="ARBA00023027"/>
    </source>
</evidence>
<feature type="binding site" evidence="4">
    <location>
        <position position="122"/>
    </location>
    <ligand>
        <name>Zn(2+)</name>
        <dbReference type="ChEBI" id="CHEBI:29105"/>
    </ligand>
</feature>
<feature type="binding site" evidence="4">
    <location>
        <position position="115"/>
    </location>
    <ligand>
        <name>Zn(2+)</name>
        <dbReference type="ChEBI" id="CHEBI:29105"/>
    </ligand>
</feature>
<dbReference type="InterPro" id="IPR026591">
    <property type="entry name" value="Sirtuin_cat_small_dom_sf"/>
</dbReference>
<dbReference type="EMBL" id="JAUHPW010000003">
    <property type="protein sequence ID" value="MDN4475355.1"/>
    <property type="molecule type" value="Genomic_DNA"/>
</dbReference>
<evidence type="ECO:0000256" key="2">
    <source>
        <dbReference type="ARBA" id="ARBA00022679"/>
    </source>
</evidence>
<keyword evidence="4" id="KW-0479">Metal-binding</keyword>
<dbReference type="PANTHER" id="PTHR11085">
    <property type="entry name" value="NAD-DEPENDENT PROTEIN DEACYLASE SIRTUIN-5, MITOCHONDRIAL-RELATED"/>
    <property type="match status" value="1"/>
</dbReference>
<comment type="caution">
    <text evidence="6">The sequence shown here is derived from an EMBL/GenBank/DDBJ whole genome shotgun (WGS) entry which is preliminary data.</text>
</comment>